<comment type="caution">
    <text evidence="1">The sequence shown here is derived from an EMBL/GenBank/DDBJ whole genome shotgun (WGS) entry which is preliminary data.</text>
</comment>
<protein>
    <recommendedName>
        <fullName evidence="3">F-box domain-containing protein</fullName>
    </recommendedName>
</protein>
<reference evidence="1" key="1">
    <citation type="submission" date="2021-01" db="EMBL/GenBank/DDBJ databases">
        <authorList>
            <person name="Kaushik A."/>
        </authorList>
    </citation>
    <scope>NUCLEOTIDE SEQUENCE</scope>
    <source>
        <strain evidence="1">AG2-2IIIB</strain>
    </source>
</reference>
<name>A0A8H2WCN8_9AGAM</name>
<dbReference type="EMBL" id="CAJMWT010000812">
    <property type="protein sequence ID" value="CAE6354416.1"/>
    <property type="molecule type" value="Genomic_DNA"/>
</dbReference>
<evidence type="ECO:0008006" key="3">
    <source>
        <dbReference type="Google" id="ProtNLM"/>
    </source>
</evidence>
<dbReference type="AlphaFoldDB" id="A0A8H2WCN8"/>
<proteinExistence type="predicted"/>
<gene>
    <name evidence="1" type="ORF">RDB_LOCUS8592</name>
</gene>
<dbReference type="Proteomes" id="UP000663843">
    <property type="component" value="Unassembled WGS sequence"/>
</dbReference>
<evidence type="ECO:0000313" key="1">
    <source>
        <dbReference type="EMBL" id="CAE6354416.1"/>
    </source>
</evidence>
<evidence type="ECO:0000313" key="2">
    <source>
        <dbReference type="Proteomes" id="UP000663843"/>
    </source>
</evidence>
<organism evidence="1 2">
    <name type="scientific">Rhizoctonia solani</name>
    <dbReference type="NCBI Taxonomy" id="456999"/>
    <lineage>
        <taxon>Eukaryota</taxon>
        <taxon>Fungi</taxon>
        <taxon>Dikarya</taxon>
        <taxon>Basidiomycota</taxon>
        <taxon>Agaricomycotina</taxon>
        <taxon>Agaricomycetes</taxon>
        <taxon>Cantharellales</taxon>
        <taxon>Ceratobasidiaceae</taxon>
        <taxon>Rhizoctonia</taxon>
    </lineage>
</organism>
<accession>A0A8H2WCN8</accession>
<sequence>MIIILQSPTVSPYPTIVRWEEAGASLVTALTNYMGLCLNLGTDSLREGADTKDLVSRVDFTLAVVHTAMSYHLNESKAALARTRNKLASRFFRLPQEVVSEIFANVVFDHNDSASSGRRSLEHDGRMLYRRLYNLLGVCSSWRDLISVRGALWSVIPIFENRSDRKHKAVKRILHRAGGSPLHLAVSMAWSAPRRLTKIIAEHGPRLRTLNVSASGRHVIREAIHNVLQHDPRLSLTELSIRFENPSVVNYRMPGETEYLISRDHSNYASFARLMETLTAFRISGIHVPWETIASSTRLVEVRIEQVAIGYDSAIIPFVRSLSSAPNLRDLKVISVSTFHDLGATQGHNSSAPVTFPNLETLLLQDLYYNTLEHLLPVVSPGSYHLTLFLTRKSLETNMIRDAPGDEEEEEDRELVDISELGSALTQARVDTLMISGNWGECWLTGPEIRALLISVPAVKTLKISGWDLDHSIWRALRRSPAARRHPEDHRFPVFENLHFSCVKIINQRGLKNMITSHPIQGMVLGAIFSDITDELSEWSCDEDDGIVQWLKVNIPVLHLLNSTHRPPEFHLDVWQLW</sequence>